<protein>
    <submittedName>
        <fullName evidence="5">ABC transporter ATP-binding protein</fullName>
    </submittedName>
</protein>
<dbReference type="EMBL" id="CP104013">
    <property type="protein sequence ID" value="UYP47151.1"/>
    <property type="molecule type" value="Genomic_DNA"/>
</dbReference>
<keyword evidence="2" id="KW-0547">Nucleotide-binding</keyword>
<dbReference type="InterPro" id="IPR003593">
    <property type="entry name" value="AAA+_ATPase"/>
</dbReference>
<name>A0ABY6HUR1_9ARCH</name>
<evidence type="ECO:0000259" key="4">
    <source>
        <dbReference type="SMART" id="SM00382"/>
    </source>
</evidence>
<gene>
    <name evidence="5" type="ORF">NEF87_003436</name>
</gene>
<dbReference type="PANTHER" id="PTHR24220">
    <property type="entry name" value="IMPORT ATP-BINDING PROTEIN"/>
    <property type="match status" value="1"/>
</dbReference>
<keyword evidence="6" id="KW-1185">Reference proteome</keyword>
<organism evidence="5 6">
    <name type="scientific">Candidatus Lokiarchaeum ossiferum</name>
    <dbReference type="NCBI Taxonomy" id="2951803"/>
    <lineage>
        <taxon>Archaea</taxon>
        <taxon>Promethearchaeati</taxon>
        <taxon>Promethearchaeota</taxon>
        <taxon>Promethearchaeia</taxon>
        <taxon>Promethearchaeales</taxon>
        <taxon>Promethearchaeaceae</taxon>
        <taxon>Candidatus Lokiarchaeum</taxon>
    </lineage>
</organism>
<dbReference type="Pfam" id="PF00005">
    <property type="entry name" value="ABC_tran"/>
    <property type="match status" value="1"/>
</dbReference>
<feature type="domain" description="AAA+ ATPase" evidence="4">
    <location>
        <begin position="44"/>
        <end position="231"/>
    </location>
</feature>
<dbReference type="GO" id="GO:0005524">
    <property type="term" value="F:ATP binding"/>
    <property type="evidence" value="ECO:0007669"/>
    <property type="project" value="UniProtKB-KW"/>
</dbReference>
<dbReference type="PROSITE" id="PS00211">
    <property type="entry name" value="ABC_TRANSPORTER_1"/>
    <property type="match status" value="1"/>
</dbReference>
<evidence type="ECO:0000256" key="1">
    <source>
        <dbReference type="ARBA" id="ARBA00022448"/>
    </source>
</evidence>
<sequence length="238" mass="25884">MESTAPNSTLSNNILEIQDIEKIFNEGKRNEVNVLKGIDFQMQAGQFFALMGPSGSGKSTLLNIVGGLLKSSAGTVKIKNIDIYSLKDDQLTALRGANIGWIFQSFGLIDNLTALENIIVPLNLAGIKDKDAYTRAMELLSLVGLEDRADHFPDGLSGGQKQRVAIARALANDPLILYADEPTGNLDTKTGVEIIEIFKKLTKMGKSILMVTHDVKLAHAADQVFILRNGKVEAEMEI</sequence>
<evidence type="ECO:0000313" key="6">
    <source>
        <dbReference type="Proteomes" id="UP001208689"/>
    </source>
</evidence>
<dbReference type="InterPro" id="IPR003439">
    <property type="entry name" value="ABC_transporter-like_ATP-bd"/>
</dbReference>
<dbReference type="InterPro" id="IPR027417">
    <property type="entry name" value="P-loop_NTPase"/>
</dbReference>
<evidence type="ECO:0000256" key="2">
    <source>
        <dbReference type="ARBA" id="ARBA00022741"/>
    </source>
</evidence>
<dbReference type="SMART" id="SM00382">
    <property type="entry name" value="AAA"/>
    <property type="match status" value="1"/>
</dbReference>
<keyword evidence="3 5" id="KW-0067">ATP-binding</keyword>
<dbReference type="InterPro" id="IPR015854">
    <property type="entry name" value="ABC_transpr_LolD-like"/>
</dbReference>
<evidence type="ECO:0000313" key="5">
    <source>
        <dbReference type="EMBL" id="UYP47151.1"/>
    </source>
</evidence>
<dbReference type="InterPro" id="IPR017911">
    <property type="entry name" value="MacB-like_ATP-bd"/>
</dbReference>
<reference evidence="5" key="1">
    <citation type="submission" date="2022-09" db="EMBL/GenBank/DDBJ databases">
        <title>Actin cytoskeleton and complex cell architecture in an #Asgard archaeon.</title>
        <authorList>
            <person name="Ponce Toledo R.I."/>
            <person name="Schleper C."/>
            <person name="Rodrigues Oliveira T."/>
            <person name="Wollweber F."/>
            <person name="Xu J."/>
            <person name="Rittmann S."/>
            <person name="Klingl A."/>
            <person name="Pilhofer M."/>
        </authorList>
    </citation>
    <scope>NUCLEOTIDE SEQUENCE</scope>
    <source>
        <strain evidence="5">B-35</strain>
    </source>
</reference>
<dbReference type="InterPro" id="IPR017871">
    <property type="entry name" value="ABC_transporter-like_CS"/>
</dbReference>
<dbReference type="CDD" id="cd03255">
    <property type="entry name" value="ABC_MJ0796_LolCDE_FtsE"/>
    <property type="match status" value="1"/>
</dbReference>
<dbReference type="Proteomes" id="UP001208689">
    <property type="component" value="Chromosome"/>
</dbReference>
<accession>A0ABY6HUR1</accession>
<dbReference type="Gene3D" id="3.40.50.300">
    <property type="entry name" value="P-loop containing nucleotide triphosphate hydrolases"/>
    <property type="match status" value="1"/>
</dbReference>
<proteinExistence type="predicted"/>
<keyword evidence="1" id="KW-0813">Transport</keyword>
<dbReference type="SUPFAM" id="SSF52540">
    <property type="entry name" value="P-loop containing nucleoside triphosphate hydrolases"/>
    <property type="match status" value="1"/>
</dbReference>
<evidence type="ECO:0000256" key="3">
    <source>
        <dbReference type="ARBA" id="ARBA00022840"/>
    </source>
</evidence>